<comment type="caution">
    <text evidence="13">The sequence shown here is derived from an EMBL/GenBank/DDBJ whole genome shotgun (WGS) entry which is preliminary data.</text>
</comment>
<evidence type="ECO:0000256" key="7">
    <source>
        <dbReference type="ARBA" id="ARBA00022989"/>
    </source>
</evidence>
<dbReference type="PANTHER" id="PTHR43221">
    <property type="entry name" value="PROTEASE HTPX"/>
    <property type="match status" value="1"/>
</dbReference>
<evidence type="ECO:0000256" key="6">
    <source>
        <dbReference type="ARBA" id="ARBA00022833"/>
    </source>
</evidence>
<protein>
    <recommendedName>
        <fullName evidence="12">Peptidase M48 domain-containing protein</fullName>
    </recommendedName>
</protein>
<keyword evidence="1" id="KW-1003">Cell membrane</keyword>
<keyword evidence="14" id="KW-1185">Reference proteome</keyword>
<dbReference type="PANTHER" id="PTHR43221:SF2">
    <property type="entry name" value="PROTEASE HTPX HOMOLOG"/>
    <property type="match status" value="1"/>
</dbReference>
<accession>A0ABP6NU39</accession>
<evidence type="ECO:0000256" key="3">
    <source>
        <dbReference type="ARBA" id="ARBA00022692"/>
    </source>
</evidence>
<evidence type="ECO:0000256" key="11">
    <source>
        <dbReference type="SAM" id="Phobius"/>
    </source>
</evidence>
<evidence type="ECO:0000256" key="8">
    <source>
        <dbReference type="ARBA" id="ARBA00023049"/>
    </source>
</evidence>
<dbReference type="InterPro" id="IPR001915">
    <property type="entry name" value="Peptidase_M48"/>
</dbReference>
<gene>
    <name evidence="13" type="ORF">GCM10010466_56510</name>
</gene>
<reference evidence="14" key="1">
    <citation type="journal article" date="2019" name="Int. J. Syst. Evol. Microbiol.">
        <title>The Global Catalogue of Microorganisms (GCM) 10K type strain sequencing project: providing services to taxonomists for standard genome sequencing and annotation.</title>
        <authorList>
            <consortium name="The Broad Institute Genomics Platform"/>
            <consortium name="The Broad Institute Genome Sequencing Center for Infectious Disease"/>
            <person name="Wu L."/>
            <person name="Ma J."/>
        </authorList>
    </citation>
    <scope>NUCLEOTIDE SEQUENCE [LARGE SCALE GENOMIC DNA]</scope>
    <source>
        <strain evidence="14">JCM 9373</strain>
    </source>
</reference>
<feature type="domain" description="Peptidase M48" evidence="12">
    <location>
        <begin position="39"/>
        <end position="194"/>
    </location>
</feature>
<dbReference type="Pfam" id="PF01435">
    <property type="entry name" value="Peptidase_M48"/>
    <property type="match status" value="1"/>
</dbReference>
<evidence type="ECO:0000313" key="14">
    <source>
        <dbReference type="Proteomes" id="UP001500320"/>
    </source>
</evidence>
<keyword evidence="2 10" id="KW-0645">Protease</keyword>
<evidence type="ECO:0000256" key="5">
    <source>
        <dbReference type="ARBA" id="ARBA00022801"/>
    </source>
</evidence>
<evidence type="ECO:0000256" key="10">
    <source>
        <dbReference type="RuleBase" id="RU003983"/>
    </source>
</evidence>
<dbReference type="EMBL" id="BAAAUT010000059">
    <property type="protein sequence ID" value="GAA3158463.1"/>
    <property type="molecule type" value="Genomic_DNA"/>
</dbReference>
<evidence type="ECO:0000256" key="4">
    <source>
        <dbReference type="ARBA" id="ARBA00022723"/>
    </source>
</evidence>
<comment type="cofactor">
    <cofactor evidence="10">
        <name>Zn(2+)</name>
        <dbReference type="ChEBI" id="CHEBI:29105"/>
    </cofactor>
    <text evidence="10">Binds 1 zinc ion per subunit.</text>
</comment>
<organism evidence="13 14">
    <name type="scientific">Planomonospora alba</name>
    <dbReference type="NCBI Taxonomy" id="161354"/>
    <lineage>
        <taxon>Bacteria</taxon>
        <taxon>Bacillati</taxon>
        <taxon>Actinomycetota</taxon>
        <taxon>Actinomycetes</taxon>
        <taxon>Streptosporangiales</taxon>
        <taxon>Streptosporangiaceae</taxon>
        <taxon>Planomonospora</taxon>
    </lineage>
</organism>
<keyword evidence="3 11" id="KW-0812">Transmembrane</keyword>
<evidence type="ECO:0000313" key="13">
    <source>
        <dbReference type="EMBL" id="GAA3158463.1"/>
    </source>
</evidence>
<dbReference type="InterPro" id="IPR050083">
    <property type="entry name" value="HtpX_protease"/>
</dbReference>
<keyword evidence="6 10" id="KW-0862">Zinc</keyword>
<evidence type="ECO:0000259" key="12">
    <source>
        <dbReference type="Pfam" id="PF01435"/>
    </source>
</evidence>
<evidence type="ECO:0000256" key="9">
    <source>
        <dbReference type="ARBA" id="ARBA00023136"/>
    </source>
</evidence>
<name>A0ABP6NU39_9ACTN</name>
<evidence type="ECO:0000256" key="2">
    <source>
        <dbReference type="ARBA" id="ARBA00022670"/>
    </source>
</evidence>
<keyword evidence="9 11" id="KW-0472">Membrane</keyword>
<sequence length="203" mass="20960">MTPVPPIALAGLATLADTMRTAARLPGMLVYISPELGDNACAGMQCAPAPVVGIGAALFDARAAALQGALAHEIAHHALGHTTDPVVPVLDRLTTAAAVAAVLAWPARLPLALVVILAAVAAVLRLTSAWWQRRAEYAADAHAARLLDAAGLPGRPIVAVMLTADLPGEPRWYGRGGWLIGSHPTTPARIRRIASIPRTGGAR</sequence>
<keyword evidence="7 11" id="KW-1133">Transmembrane helix</keyword>
<evidence type="ECO:0000256" key="1">
    <source>
        <dbReference type="ARBA" id="ARBA00022475"/>
    </source>
</evidence>
<feature type="transmembrane region" description="Helical" evidence="11">
    <location>
        <begin position="96"/>
        <end position="124"/>
    </location>
</feature>
<proteinExistence type="inferred from homology"/>
<keyword evidence="5 10" id="KW-0378">Hydrolase</keyword>
<dbReference type="RefSeq" id="WP_344864760.1">
    <property type="nucleotide sequence ID" value="NZ_BAAAUT010000059.1"/>
</dbReference>
<dbReference type="Proteomes" id="UP001500320">
    <property type="component" value="Unassembled WGS sequence"/>
</dbReference>
<keyword evidence="4" id="KW-0479">Metal-binding</keyword>
<keyword evidence="8 10" id="KW-0482">Metalloprotease</keyword>
<comment type="similarity">
    <text evidence="10">Belongs to the peptidase M48 family.</text>
</comment>